<dbReference type="Pfam" id="PF06411">
    <property type="entry name" value="HdeA"/>
    <property type="match status" value="1"/>
</dbReference>
<keyword evidence="3" id="KW-0143">Chaperone</keyword>
<gene>
    <name evidence="5" type="primary">hdeA</name>
    <name evidence="5" type="ORF">ACFP73_07775</name>
</gene>
<reference evidence="6" key="1">
    <citation type="journal article" date="2019" name="Int. J. Syst. Evol. Microbiol.">
        <title>The Global Catalogue of Microorganisms (GCM) 10K type strain sequencing project: providing services to taxonomists for standard genome sequencing and annotation.</title>
        <authorList>
            <consortium name="The Broad Institute Genomics Platform"/>
            <consortium name="The Broad Institute Genome Sequencing Center for Infectious Disease"/>
            <person name="Wu L."/>
            <person name="Ma J."/>
        </authorList>
    </citation>
    <scope>NUCLEOTIDE SEQUENCE [LARGE SCALE GENOMIC DNA]</scope>
    <source>
        <strain evidence="6">CGMCC 4.1530</strain>
    </source>
</reference>
<evidence type="ECO:0000313" key="6">
    <source>
        <dbReference type="Proteomes" id="UP001596215"/>
    </source>
</evidence>
<dbReference type="NCBIfam" id="NF007576">
    <property type="entry name" value="PRK10208.1"/>
    <property type="match status" value="1"/>
</dbReference>
<evidence type="ECO:0000256" key="3">
    <source>
        <dbReference type="ARBA" id="ARBA00023186"/>
    </source>
</evidence>
<dbReference type="InterPro" id="IPR036831">
    <property type="entry name" value="HdeA_sf"/>
</dbReference>
<keyword evidence="1 4" id="KW-0732">Signal</keyword>
<comment type="caution">
    <text evidence="5">The sequence shown here is derived from an EMBL/GenBank/DDBJ whole genome shotgun (WGS) entry which is preliminary data.</text>
</comment>
<evidence type="ECO:0000256" key="1">
    <source>
        <dbReference type="ARBA" id="ARBA00022729"/>
    </source>
</evidence>
<name>A0ABW1VQ79_9GAMM</name>
<dbReference type="Gene3D" id="1.10.890.10">
    <property type="entry name" value="HNS-dependent expression A"/>
    <property type="match status" value="1"/>
</dbReference>
<evidence type="ECO:0000256" key="4">
    <source>
        <dbReference type="SAM" id="SignalP"/>
    </source>
</evidence>
<dbReference type="Proteomes" id="UP001596215">
    <property type="component" value="Unassembled WGS sequence"/>
</dbReference>
<organism evidence="5 6">
    <name type="scientific">Tatumella punctata</name>
    <dbReference type="NCBI Taxonomy" id="399969"/>
    <lineage>
        <taxon>Bacteria</taxon>
        <taxon>Pseudomonadati</taxon>
        <taxon>Pseudomonadota</taxon>
        <taxon>Gammaproteobacteria</taxon>
        <taxon>Enterobacterales</taxon>
        <taxon>Erwiniaceae</taxon>
        <taxon>Tatumella</taxon>
    </lineage>
</organism>
<evidence type="ECO:0000256" key="2">
    <source>
        <dbReference type="ARBA" id="ARBA00022764"/>
    </source>
</evidence>
<dbReference type="EMBL" id="JBHSUC010000007">
    <property type="protein sequence ID" value="MFC6361997.1"/>
    <property type="molecule type" value="Genomic_DNA"/>
</dbReference>
<keyword evidence="2" id="KW-0574">Periplasm</keyword>
<dbReference type="RefSeq" id="WP_212709430.1">
    <property type="nucleotide sequence ID" value="NZ_BAAAFW010000094.1"/>
</dbReference>
<dbReference type="InterPro" id="IPR038303">
    <property type="entry name" value="HdeA/HdeB_sf"/>
</dbReference>
<keyword evidence="6" id="KW-1185">Reference proteome</keyword>
<feature type="chain" id="PRO_5045418080" evidence="4">
    <location>
        <begin position="22"/>
        <end position="107"/>
    </location>
</feature>
<protein>
    <submittedName>
        <fullName evidence="5">Acid-activated periplasmic chaperone HdeA</fullName>
    </submittedName>
</protein>
<dbReference type="InterPro" id="IPR010486">
    <property type="entry name" value="HNS-dep_expression_A/B"/>
</dbReference>
<sequence>MNKFSGAIVAALLVLPAASFAADHTAHQTRPITKWTCNDFLNLDMSFQPTAVGFAEALNQKQKPEDAVLDVSGIESVTPVIVQLCEQNKSANFKATTDKAFEQAPKK</sequence>
<accession>A0ABW1VQ79</accession>
<feature type="signal peptide" evidence="4">
    <location>
        <begin position="1"/>
        <end position="21"/>
    </location>
</feature>
<proteinExistence type="predicted"/>
<evidence type="ECO:0000313" key="5">
    <source>
        <dbReference type="EMBL" id="MFC6361997.1"/>
    </source>
</evidence>
<dbReference type="SUPFAM" id="SSF47752">
    <property type="entry name" value="Protein HNS-dependent expression A, HdeA"/>
    <property type="match status" value="1"/>
</dbReference>